<protein>
    <recommendedName>
        <fullName evidence="1">Peptidyl-prolyl cis-trans isomerase</fullName>
        <shortName evidence="1">PPIase</shortName>
        <ecNumber evidence="1">5.2.1.8</ecNumber>
    </recommendedName>
</protein>
<dbReference type="GO" id="GO:0003755">
    <property type="term" value="F:peptidyl-prolyl cis-trans isomerase activity"/>
    <property type="evidence" value="ECO:0007669"/>
    <property type="project" value="UniProtKB-UniRule"/>
</dbReference>
<name>I7J998_BABMR</name>
<sequence length="252" mass="28186">MYKRALKVPVALVGKILRFYWDLPFGRKLATSVLFATGFCWPAYRRYEAEKIEQKHQEAITDYVFMDFSANNKYIGRVLIGLYGRKAPLSVENFIQLCKGYTVKDKTIGYRNTKIERIINGLSIHGGALLHDTYGRDQLSIYGKSFPDETYSIGFVQDGDVAMLNSGAVGNASRYFITLTKQKALNRRAVVIGTIVKGMKVVREIGKQGAQDGLPLQDIRIIHCGLYRGEIDGPASYTFTDAAEAYQQGANS</sequence>
<reference evidence="3 4" key="1">
    <citation type="journal article" date="2012" name="Nucleic Acids Res.">
        <title>Sequencing of the smallest Apicomplexan genome from the human pathogen Babesia microti.</title>
        <authorList>
            <person name="Cornillot E."/>
            <person name="Hadj-Kaddour K."/>
            <person name="Dassouli A."/>
            <person name="Noel B."/>
            <person name="Ranwez V."/>
            <person name="Vacherie B."/>
            <person name="Augagneur Y."/>
            <person name="Bres V."/>
            <person name="Duclos A."/>
            <person name="Randazzo S."/>
            <person name="Carcy B."/>
            <person name="Debierre-Grockiego F."/>
            <person name="Delbecq S."/>
            <person name="Moubri-Menage K."/>
            <person name="Shams-Eldin H."/>
            <person name="Usmani-Brown S."/>
            <person name="Bringaud F."/>
            <person name="Wincker P."/>
            <person name="Vivares C.P."/>
            <person name="Schwarz R.T."/>
            <person name="Schetters T.P."/>
            <person name="Krause P.J."/>
            <person name="Gorenflot A."/>
            <person name="Berry V."/>
            <person name="Barbe V."/>
            <person name="Ben Mamoun C."/>
        </authorList>
    </citation>
    <scope>NUCLEOTIDE SEQUENCE [LARGE SCALE GENOMIC DNA]</scope>
    <source>
        <strain evidence="3 4">RI</strain>
    </source>
</reference>
<dbReference type="InterPro" id="IPR029000">
    <property type="entry name" value="Cyclophilin-like_dom_sf"/>
</dbReference>
<dbReference type="InterPro" id="IPR002130">
    <property type="entry name" value="Cyclophilin-type_PPIase_dom"/>
</dbReference>
<comment type="similarity">
    <text evidence="1">Belongs to the cyclophilin-type PPIase family.</text>
</comment>
<comment type="catalytic activity">
    <reaction evidence="1">
        <text>[protein]-peptidylproline (omega=180) = [protein]-peptidylproline (omega=0)</text>
        <dbReference type="Rhea" id="RHEA:16237"/>
        <dbReference type="Rhea" id="RHEA-COMP:10747"/>
        <dbReference type="Rhea" id="RHEA-COMP:10748"/>
        <dbReference type="ChEBI" id="CHEBI:83833"/>
        <dbReference type="ChEBI" id="CHEBI:83834"/>
        <dbReference type="EC" id="5.2.1.8"/>
    </reaction>
</comment>
<dbReference type="VEuPathDB" id="PiroplasmaDB:BMR1_02g00390"/>
<accession>I7J998</accession>
<keyword evidence="4" id="KW-1185">Reference proteome</keyword>
<dbReference type="GeneID" id="24423868"/>
<dbReference type="Proteomes" id="UP000002899">
    <property type="component" value="Chromosome II"/>
</dbReference>
<dbReference type="Pfam" id="PF00160">
    <property type="entry name" value="Pro_isomerase"/>
    <property type="match status" value="1"/>
</dbReference>
<evidence type="ECO:0000259" key="2">
    <source>
        <dbReference type="PROSITE" id="PS50072"/>
    </source>
</evidence>
<dbReference type="AlphaFoldDB" id="I7J998"/>
<dbReference type="RefSeq" id="XP_012647853.1">
    <property type="nucleotide sequence ID" value="XM_012792399.1"/>
</dbReference>
<feature type="domain" description="PPIase cyclophilin-type" evidence="2">
    <location>
        <begin position="65"/>
        <end position="226"/>
    </location>
</feature>
<proteinExistence type="inferred from homology"/>
<dbReference type="OMA" id="KLGNPMY"/>
<keyword evidence="1 3" id="KW-0413">Isomerase</keyword>
<keyword evidence="1" id="KW-0697">Rotamase</keyword>
<dbReference type="EC" id="5.2.1.8" evidence="1"/>
<dbReference type="GO" id="GO:0005737">
    <property type="term" value="C:cytoplasm"/>
    <property type="evidence" value="ECO:0007669"/>
    <property type="project" value="TreeGrafter"/>
</dbReference>
<dbReference type="KEGG" id="bmic:BMR1_02g00390"/>
<dbReference type="Gene3D" id="2.40.100.10">
    <property type="entry name" value="Cyclophilin-like"/>
    <property type="match status" value="1"/>
</dbReference>
<organism evidence="3 4">
    <name type="scientific">Babesia microti (strain RI)</name>
    <dbReference type="NCBI Taxonomy" id="1133968"/>
    <lineage>
        <taxon>Eukaryota</taxon>
        <taxon>Sar</taxon>
        <taxon>Alveolata</taxon>
        <taxon>Apicomplexa</taxon>
        <taxon>Aconoidasida</taxon>
        <taxon>Piroplasmida</taxon>
        <taxon>Babesiidae</taxon>
        <taxon>Babesia</taxon>
    </lineage>
</organism>
<dbReference type="PROSITE" id="PS50072">
    <property type="entry name" value="CSA_PPIASE_2"/>
    <property type="match status" value="1"/>
</dbReference>
<dbReference type="PRINTS" id="PR00153">
    <property type="entry name" value="CSAPPISMRASE"/>
</dbReference>
<dbReference type="SUPFAM" id="SSF50891">
    <property type="entry name" value="Cyclophilin-like"/>
    <property type="match status" value="1"/>
</dbReference>
<dbReference type="EMBL" id="FO082872">
    <property type="protein sequence ID" value="CCF73244.1"/>
    <property type="molecule type" value="Genomic_DNA"/>
</dbReference>
<dbReference type="PANTHER" id="PTHR11071">
    <property type="entry name" value="PEPTIDYL-PROLYL CIS-TRANS ISOMERASE"/>
    <property type="match status" value="1"/>
</dbReference>
<evidence type="ECO:0000313" key="4">
    <source>
        <dbReference type="Proteomes" id="UP000002899"/>
    </source>
</evidence>
<gene>
    <name evidence="3" type="ORF">BMR1_02g00390</name>
</gene>
<reference evidence="3 4" key="2">
    <citation type="journal article" date="2013" name="PLoS ONE">
        <title>Whole genome mapping and re-organization of the nuclear and mitochondrial genomes of Babesia microti isolates.</title>
        <authorList>
            <person name="Cornillot E."/>
            <person name="Dassouli A."/>
            <person name="Garg A."/>
            <person name="Pachikara N."/>
            <person name="Randazzo S."/>
            <person name="Depoix D."/>
            <person name="Carcy B."/>
            <person name="Delbecq S."/>
            <person name="Frutos R."/>
            <person name="Silva J.C."/>
            <person name="Sutton R."/>
            <person name="Krause P.J."/>
            <person name="Mamoun C.B."/>
        </authorList>
    </citation>
    <scope>NUCLEOTIDE SEQUENCE [LARGE SCALE GENOMIC DNA]</scope>
    <source>
        <strain evidence="3 4">RI</strain>
    </source>
</reference>
<comment type="function">
    <text evidence="1">PPIases accelerate the folding of proteins. It catalyzes the cis-trans isomerization of proline imidic peptide bonds in oligopeptides.</text>
</comment>
<evidence type="ECO:0000256" key="1">
    <source>
        <dbReference type="RuleBase" id="RU363019"/>
    </source>
</evidence>
<dbReference type="GO" id="GO:0016018">
    <property type="term" value="F:cyclosporin A binding"/>
    <property type="evidence" value="ECO:0007669"/>
    <property type="project" value="TreeGrafter"/>
</dbReference>
<reference evidence="3 4" key="3">
    <citation type="journal article" date="2016" name="Sci. Rep.">
        <title>Genome-wide diversity and gene expression profiling of Babesia microti isolates identify polymorphic genes that mediate host-pathogen interactions.</title>
        <authorList>
            <person name="Silva J.C."/>
            <person name="Cornillot E."/>
            <person name="McCracken C."/>
            <person name="Usmani-Brown S."/>
            <person name="Dwivedi A."/>
            <person name="Ifeonu O.O."/>
            <person name="Crabtree J."/>
            <person name="Gotia H.T."/>
            <person name="Virji A.Z."/>
            <person name="Reynes C."/>
            <person name="Colinge J."/>
            <person name="Kumar V."/>
            <person name="Lawres L."/>
            <person name="Pazzi J.E."/>
            <person name="Pablo J.V."/>
            <person name="Hung C."/>
            <person name="Brancato J."/>
            <person name="Kumari P."/>
            <person name="Orvis J."/>
            <person name="Tretina K."/>
            <person name="Chibucos M."/>
            <person name="Ott S."/>
            <person name="Sadzewicz L."/>
            <person name="Sengamalay N."/>
            <person name="Shetty A.C."/>
            <person name="Su Q."/>
            <person name="Tallon L."/>
            <person name="Fraser C.M."/>
            <person name="Frutos R."/>
            <person name="Molina D.M."/>
            <person name="Krause P.J."/>
            <person name="Ben Mamoun C."/>
        </authorList>
    </citation>
    <scope>NUCLEOTIDE SEQUENCE [LARGE SCALE GENOMIC DNA]</scope>
    <source>
        <strain evidence="3 4">RI</strain>
    </source>
</reference>
<evidence type="ECO:0000313" key="3">
    <source>
        <dbReference type="EMBL" id="CCF73244.1"/>
    </source>
</evidence>
<dbReference type="PANTHER" id="PTHR11071:SF561">
    <property type="entry name" value="PEPTIDYL-PROLYL CIS-TRANS ISOMERASE D-RELATED"/>
    <property type="match status" value="1"/>
</dbReference>
<dbReference type="OrthoDB" id="193499at2759"/>
<dbReference type="GO" id="GO:0006457">
    <property type="term" value="P:protein folding"/>
    <property type="evidence" value="ECO:0007669"/>
    <property type="project" value="TreeGrafter"/>
</dbReference>